<reference evidence="9" key="1">
    <citation type="submission" date="2015-11" db="EMBL/GenBank/DDBJ databases">
        <title>De novo transcriptome assembly of four potential Pierce s Disease insect vectors from Arizona vineyards.</title>
        <authorList>
            <person name="Tassone E.E."/>
        </authorList>
    </citation>
    <scope>NUCLEOTIDE SEQUENCE</scope>
</reference>
<keyword evidence="5 7" id="KW-1133">Transmembrane helix</keyword>
<dbReference type="GO" id="GO:0005254">
    <property type="term" value="F:chloride channel activity"/>
    <property type="evidence" value="ECO:0007669"/>
    <property type="project" value="TreeGrafter"/>
</dbReference>
<dbReference type="PANTHER" id="PTHR34093:SF1">
    <property type="entry name" value="CHLORIDE CHANNEL CLIC-LIKE PROTEIN 1"/>
    <property type="match status" value="1"/>
</dbReference>
<dbReference type="InterPro" id="IPR009231">
    <property type="entry name" value="Chloride_chnl_CLIC-like"/>
</dbReference>
<keyword evidence="6 7" id="KW-0472">Membrane</keyword>
<dbReference type="EMBL" id="GECZ01032087">
    <property type="protein sequence ID" value="JAS37682.1"/>
    <property type="molecule type" value="Transcribed_RNA"/>
</dbReference>
<feature type="transmembrane region" description="Helical" evidence="7">
    <location>
        <begin position="181"/>
        <end position="199"/>
    </location>
</feature>
<dbReference type="GO" id="GO:0016020">
    <property type="term" value="C:membrane"/>
    <property type="evidence" value="ECO:0007669"/>
    <property type="project" value="UniProtKB-SubCell"/>
</dbReference>
<feature type="transmembrane region" description="Helical" evidence="7">
    <location>
        <begin position="327"/>
        <end position="348"/>
    </location>
</feature>
<organism evidence="9">
    <name type="scientific">Cuerna arida</name>
    <dbReference type="NCBI Taxonomy" id="1464854"/>
    <lineage>
        <taxon>Eukaryota</taxon>
        <taxon>Metazoa</taxon>
        <taxon>Ecdysozoa</taxon>
        <taxon>Arthropoda</taxon>
        <taxon>Hexapoda</taxon>
        <taxon>Insecta</taxon>
        <taxon>Pterygota</taxon>
        <taxon>Neoptera</taxon>
        <taxon>Paraneoptera</taxon>
        <taxon>Hemiptera</taxon>
        <taxon>Auchenorrhyncha</taxon>
        <taxon>Membracoidea</taxon>
        <taxon>Cicadellidae</taxon>
        <taxon>Cicadellinae</taxon>
        <taxon>Proconiini</taxon>
        <taxon>Cuerna</taxon>
    </lineage>
</organism>
<evidence type="ECO:0000313" key="9">
    <source>
        <dbReference type="EMBL" id="JAS37682.1"/>
    </source>
</evidence>
<keyword evidence="4 7" id="KW-0812">Transmembrane</keyword>
<evidence type="ECO:0000256" key="7">
    <source>
        <dbReference type="SAM" id="Phobius"/>
    </source>
</evidence>
<dbReference type="AlphaFoldDB" id="A0A1B6EIG5"/>
<evidence type="ECO:0000256" key="1">
    <source>
        <dbReference type="ARBA" id="ARBA00004141"/>
    </source>
</evidence>
<evidence type="ECO:0000256" key="3">
    <source>
        <dbReference type="ARBA" id="ARBA00015571"/>
    </source>
</evidence>
<comment type="similarity">
    <text evidence="2">Belongs to the chloride channel MCLC family.</text>
</comment>
<accession>A0A1B6EIG5</accession>
<comment type="subcellular location">
    <subcellularLocation>
        <location evidence="1">Membrane</location>
        <topology evidence="1">Multi-pass membrane protein</topology>
    </subcellularLocation>
</comment>
<evidence type="ECO:0000256" key="5">
    <source>
        <dbReference type="ARBA" id="ARBA00022989"/>
    </source>
</evidence>
<dbReference type="PANTHER" id="PTHR34093">
    <property type="entry name" value="CHLORIDE CHANNEL CLIC-LIKE PROTEIN 1"/>
    <property type="match status" value="1"/>
</dbReference>
<name>A0A1B6EIG5_9HEMI</name>
<evidence type="ECO:0000256" key="2">
    <source>
        <dbReference type="ARBA" id="ARBA00005944"/>
    </source>
</evidence>
<evidence type="ECO:0000256" key="6">
    <source>
        <dbReference type="ARBA" id="ARBA00023136"/>
    </source>
</evidence>
<dbReference type="GO" id="GO:0005783">
    <property type="term" value="C:endoplasmic reticulum"/>
    <property type="evidence" value="ECO:0007669"/>
    <property type="project" value="TreeGrafter"/>
</dbReference>
<dbReference type="Pfam" id="PF05934">
    <property type="entry name" value="MCLC"/>
    <property type="match status" value="1"/>
</dbReference>
<feature type="chain" id="PRO_5008582135" description="Chloride channel CLIC-like protein 1" evidence="8">
    <location>
        <begin position="23"/>
        <end position="525"/>
    </location>
</feature>
<feature type="signal peptide" evidence="8">
    <location>
        <begin position="1"/>
        <end position="22"/>
    </location>
</feature>
<evidence type="ECO:0000256" key="4">
    <source>
        <dbReference type="ARBA" id="ARBA00022692"/>
    </source>
</evidence>
<feature type="transmembrane region" description="Helical" evidence="7">
    <location>
        <begin position="206"/>
        <end position="225"/>
    </location>
</feature>
<proteinExistence type="inferred from homology"/>
<sequence length="525" mass="60148">MSFYYALTIVFLNCILNTNCYSELGTNEIADSEENTYNKYYPRMKPGWVDPFDMLGDNRDTGDLFTLGDVQNQQLKIRAELCHTHLLKFINLLRRAIESHNPTDSVNLVKLEFIITEEQLKILKEFGKDGSNGPRLETVSEVLYKLFTTTDYGRGSKNMSNYKLLQWLQNAFVKIINSPEWTVVVSVSVMLLSTLWLVYKSHSYRLALFSVFLTIFFAGFGFTWMRMYEEKEAEVFHDSVKYGNAPYHCTGNELLWYEHIYYRMFGADCLQFYKTRNVRPIVKVSPTEVFAETLSTMLINPASNIGTSYGNFIHSVSSAVPFWLEPIALGFAFVMPPVVLLILLVFYFRYQMSFSITGFHFTPSCHQKSYNEVSNQSSQYVEDISRKEDERYQKNSVPQDLLSDNTTPLFLVNWLGLKKLITDVKVTDENEVKSLTDTENQNNTISDDAKSKDVQDEELEGVLPLVKKQICKIRSRGILTIGERSSSVTNENDELVDPAVSQASGDHSGSVTICDKKIQCNEKRT</sequence>
<gene>
    <name evidence="9" type="ORF">g.22763</name>
</gene>
<evidence type="ECO:0000256" key="8">
    <source>
        <dbReference type="SAM" id="SignalP"/>
    </source>
</evidence>
<keyword evidence="8" id="KW-0732">Signal</keyword>
<protein>
    <recommendedName>
        <fullName evidence="3">Chloride channel CLIC-like protein 1</fullName>
    </recommendedName>
</protein>